<dbReference type="Gene3D" id="3.90.1410.10">
    <property type="entry name" value="set domain protein methyltransferase, domain 1"/>
    <property type="match status" value="1"/>
</dbReference>
<reference evidence="2" key="1">
    <citation type="submission" date="2017-04" db="EMBL/GenBank/DDBJ databases">
        <title>Population genomics of picophytoplankton unveils novel chromosome hypervariability.</title>
        <authorList>
            <consortium name="DOE Joint Genome Institute"/>
            <person name="Blanc-Mathieu R."/>
            <person name="Krasovec M."/>
            <person name="Hebrard M."/>
            <person name="Yau S."/>
            <person name="Desgranges E."/>
            <person name="Martin J."/>
            <person name="Schackwitz W."/>
            <person name="Kuo A."/>
            <person name="Salin G."/>
            <person name="Donnadieu C."/>
            <person name="Desdevises Y."/>
            <person name="Sanchez-Ferandin S."/>
            <person name="Moreau H."/>
            <person name="Rivals E."/>
            <person name="Grigoriev I.V."/>
            <person name="Grimsley N."/>
            <person name="Eyre-Walker A."/>
            <person name="Piganeau G."/>
        </authorList>
    </citation>
    <scope>NUCLEOTIDE SEQUENCE [LARGE SCALE GENOMIC DNA]</scope>
    <source>
        <strain evidence="2">RCC 1115</strain>
    </source>
</reference>
<dbReference type="InterPro" id="IPR050600">
    <property type="entry name" value="SETD3_SETD6_MTase"/>
</dbReference>
<dbReference type="AlphaFoldDB" id="A0A1Y5I3S0"/>
<evidence type="ECO:0000313" key="2">
    <source>
        <dbReference type="EMBL" id="OUS44156.1"/>
    </source>
</evidence>
<accession>A0A1Y5I3S0</accession>
<dbReference type="PROSITE" id="PS50280">
    <property type="entry name" value="SET"/>
    <property type="match status" value="1"/>
</dbReference>
<name>A0A1Y5I3S0_OSTTA</name>
<dbReference type="GO" id="GO:0016279">
    <property type="term" value="F:protein-lysine N-methyltransferase activity"/>
    <property type="evidence" value="ECO:0007669"/>
    <property type="project" value="TreeGrafter"/>
</dbReference>
<gene>
    <name evidence="2" type="ORF">BE221DRAFT_79475</name>
</gene>
<protein>
    <recommendedName>
        <fullName evidence="1">SET domain-containing protein</fullName>
    </recommendedName>
</protein>
<dbReference type="eggNOG" id="KOG1337">
    <property type="taxonomic scope" value="Eukaryota"/>
</dbReference>
<proteinExistence type="predicted"/>
<dbReference type="SUPFAM" id="SSF82199">
    <property type="entry name" value="SET domain"/>
    <property type="match status" value="1"/>
</dbReference>
<feature type="domain" description="SET" evidence="1">
    <location>
        <begin position="60"/>
        <end position="272"/>
    </location>
</feature>
<dbReference type="PANTHER" id="PTHR13271">
    <property type="entry name" value="UNCHARACTERIZED PUTATIVE METHYLTRANSFERASE"/>
    <property type="match status" value="1"/>
</dbReference>
<evidence type="ECO:0000259" key="1">
    <source>
        <dbReference type="PROSITE" id="PS50280"/>
    </source>
</evidence>
<organism evidence="2">
    <name type="scientific">Ostreococcus tauri</name>
    <name type="common">Marine green alga</name>
    <dbReference type="NCBI Taxonomy" id="70448"/>
    <lineage>
        <taxon>Eukaryota</taxon>
        <taxon>Viridiplantae</taxon>
        <taxon>Chlorophyta</taxon>
        <taxon>Mamiellophyceae</taxon>
        <taxon>Mamiellales</taxon>
        <taxon>Bathycoccaceae</taxon>
        <taxon>Ostreococcus</taxon>
    </lineage>
</organism>
<dbReference type="InterPro" id="IPR001214">
    <property type="entry name" value="SET_dom"/>
</dbReference>
<dbReference type="CDD" id="cd10527">
    <property type="entry name" value="SET_LSMT"/>
    <property type="match status" value="1"/>
</dbReference>
<sequence length="433" mass="48791">MRLVRAFERTASASARVEARRDRGRRASSRDASTARAVSTEVVKVENAFVDALLDVLGANERVVCATRADGVRGLFAKTSMSRNDPVLEIPLAEFGILDDPSERTTWSRQLGRALVDVHRRSRASDPGLTETMRTYAMTLPKFGGEAIGLANNSDVASALADAWDCREAVSDMQTFREQISNSYEQELALDPTLREDEWRWALSMVHSRTFRIEDEYGRRATRRALIAAADLLNHSSVRGEVNCDWSANDDYFVVTTTRDVRAGEELCISYGEQCDRHFALFYGFLPSQNPFNRVKLFFNGREALDWYQELCGATPDAPGWSNEKERVVKLVCDKYGTYKMDKSTGLRRRVIQDLYLGEGGKVSDAMLLLFNEMCGDEEMAIAAIRERASELRANMLNTTERVEAALAGSDAYSQSLVREYRRRKIDLLSHIV</sequence>
<dbReference type="Pfam" id="PF00856">
    <property type="entry name" value="SET"/>
    <property type="match status" value="1"/>
</dbReference>
<dbReference type="Proteomes" id="UP000195557">
    <property type="component" value="Unassembled WGS sequence"/>
</dbReference>
<dbReference type="InterPro" id="IPR046341">
    <property type="entry name" value="SET_dom_sf"/>
</dbReference>
<dbReference type="EMBL" id="KZ155826">
    <property type="protein sequence ID" value="OUS44156.1"/>
    <property type="molecule type" value="Genomic_DNA"/>
</dbReference>